<feature type="signal peptide" evidence="2">
    <location>
        <begin position="1"/>
        <end position="34"/>
    </location>
</feature>
<dbReference type="OrthoDB" id="7398962at2"/>
<dbReference type="EMBL" id="AMRM01000031">
    <property type="protein sequence ID" value="EKF17009.1"/>
    <property type="molecule type" value="Genomic_DNA"/>
</dbReference>
<evidence type="ECO:0008006" key="5">
    <source>
        <dbReference type="Google" id="ProtNLM"/>
    </source>
</evidence>
<proteinExistence type="predicted"/>
<evidence type="ECO:0000256" key="1">
    <source>
        <dbReference type="SAM" id="MobiDB-lite"/>
    </source>
</evidence>
<dbReference type="Proteomes" id="UP000006786">
    <property type="component" value="Unassembled WGS sequence"/>
</dbReference>
<feature type="chain" id="PRO_5003863043" description="Outer membrane beta-barrel protein" evidence="2">
    <location>
        <begin position="35"/>
        <end position="567"/>
    </location>
</feature>
<dbReference type="Pfam" id="PF10082">
    <property type="entry name" value="BBP2_2"/>
    <property type="match status" value="1"/>
</dbReference>
<feature type="compositionally biased region" description="Low complexity" evidence="1">
    <location>
        <begin position="110"/>
        <end position="122"/>
    </location>
</feature>
<evidence type="ECO:0000313" key="3">
    <source>
        <dbReference type="EMBL" id="EKF17009.1"/>
    </source>
</evidence>
<accession>K2LGU2</accession>
<dbReference type="InterPro" id="IPR018759">
    <property type="entry name" value="BBP2_2"/>
</dbReference>
<organism evidence="3 4">
    <name type="scientific">Nitratireductor pacificus pht-3B</name>
    <dbReference type="NCBI Taxonomy" id="391937"/>
    <lineage>
        <taxon>Bacteria</taxon>
        <taxon>Pseudomonadati</taxon>
        <taxon>Pseudomonadota</taxon>
        <taxon>Alphaproteobacteria</taxon>
        <taxon>Hyphomicrobiales</taxon>
        <taxon>Phyllobacteriaceae</taxon>
        <taxon>Nitratireductor</taxon>
    </lineage>
</organism>
<keyword evidence="4" id="KW-1185">Reference proteome</keyword>
<evidence type="ECO:0000256" key="2">
    <source>
        <dbReference type="SAM" id="SignalP"/>
    </source>
</evidence>
<protein>
    <recommendedName>
        <fullName evidence="5">Outer membrane beta-barrel protein</fullName>
    </recommendedName>
</protein>
<dbReference type="eggNOG" id="COG5338">
    <property type="taxonomic scope" value="Bacteria"/>
</dbReference>
<sequence length="567" mass="60638">MLRTGETVTARTRRFRFSTALGLSLIALAGHAGAQELETGLRGPVLESEITAILQPGAQVRAADRADRARQSTGLPTPSYRPATESATAGDTARDDRSLFGTDDASNPETASSRSTRRPSTAVQRARQRSERNAYPGDATPPRPEQGVDPSATGAIPSEEDEAGEREALRRAEALNPRTGAIESDYAASDEDPYAPLGLRLGTFTVTPTLEQGIRWTSNANSSANGREAVLSETTLRLRAVSDWSRHAATGEAYGIYRKSVSGEETSELEGGLNGTLRLDLAGDYTALASLGYAVRPESASAPVIISGVEDQPLRHTIDGSLGLAKELGRLRLSAMGSVTREIYGDADLTGGGTLSQKERDATLAALRLRVGYQVSPALTPFVEAEIGRRFYDLKQDSAGYERSANRYAARAGVMLDIEEKLSGEASLGWISEDLDDDRLDTVSGLALAASLNWSPERGTTVGLDGSTTIEGTTNAGESGSILYAANLRLERQIRANLTAEAAAGASWREYNDGAHDLTLSGQAGMTWWLNRTLGLTGRARYETRTSSLPGRDYDATSVFLGMRMQR</sequence>
<dbReference type="AlphaFoldDB" id="K2LGU2"/>
<dbReference type="PATRIC" id="fig|391937.3.peg.4131"/>
<gene>
    <name evidence="3" type="ORF">NA2_20163</name>
</gene>
<feature type="region of interest" description="Disordered" evidence="1">
    <location>
        <begin position="58"/>
        <end position="166"/>
    </location>
</feature>
<comment type="caution">
    <text evidence="3">The sequence shown here is derived from an EMBL/GenBank/DDBJ whole genome shotgun (WGS) entry which is preliminary data.</text>
</comment>
<keyword evidence="2" id="KW-0732">Signal</keyword>
<dbReference type="STRING" id="391937.NA2_20163"/>
<name>K2LGU2_9HYPH</name>
<reference evidence="3 4" key="1">
    <citation type="journal article" date="2012" name="J. Bacteriol.">
        <title>Genome Sequence of Nitratireductor pacificus Type Strain pht-3B.</title>
        <authorList>
            <person name="Lai Q."/>
            <person name="Li G."/>
            <person name="Shao Z."/>
        </authorList>
    </citation>
    <scope>NUCLEOTIDE SEQUENCE [LARGE SCALE GENOMIC DNA]</scope>
    <source>
        <strain evidence="4">pht-3B</strain>
    </source>
</reference>
<evidence type="ECO:0000313" key="4">
    <source>
        <dbReference type="Proteomes" id="UP000006786"/>
    </source>
</evidence>